<dbReference type="GO" id="GO:0043565">
    <property type="term" value="F:sequence-specific DNA binding"/>
    <property type="evidence" value="ECO:0007669"/>
    <property type="project" value="TreeGrafter"/>
</dbReference>
<evidence type="ECO:0000256" key="4">
    <source>
        <dbReference type="ARBA" id="ARBA00023163"/>
    </source>
</evidence>
<dbReference type="RefSeq" id="WP_016976289.1">
    <property type="nucleotide sequence ID" value="NZ_CP145491.1"/>
</dbReference>
<comment type="caution">
    <text evidence="6">The sequence shown here is derived from an EMBL/GenBank/DDBJ whole genome shotgun (WGS) entry which is preliminary data.</text>
</comment>
<proteinExistence type="inferred from homology"/>
<dbReference type="GO" id="GO:0010628">
    <property type="term" value="P:positive regulation of gene expression"/>
    <property type="evidence" value="ECO:0007669"/>
    <property type="project" value="TreeGrafter"/>
</dbReference>
<dbReference type="InterPro" id="IPR036390">
    <property type="entry name" value="WH_DNA-bd_sf"/>
</dbReference>
<dbReference type="GO" id="GO:0003700">
    <property type="term" value="F:DNA-binding transcription factor activity"/>
    <property type="evidence" value="ECO:0007669"/>
    <property type="project" value="InterPro"/>
</dbReference>
<evidence type="ECO:0000313" key="7">
    <source>
        <dbReference type="Proteomes" id="UP000283389"/>
    </source>
</evidence>
<organism evidence="6 7">
    <name type="scientific">Pseudomonas canadensis</name>
    <dbReference type="NCBI Taxonomy" id="915099"/>
    <lineage>
        <taxon>Bacteria</taxon>
        <taxon>Pseudomonadati</taxon>
        <taxon>Pseudomonadota</taxon>
        <taxon>Gammaproteobacteria</taxon>
        <taxon>Pseudomonadales</taxon>
        <taxon>Pseudomonadaceae</taxon>
        <taxon>Pseudomonas</taxon>
    </lineage>
</organism>
<dbReference type="Gene3D" id="1.10.10.10">
    <property type="entry name" value="Winged helix-like DNA-binding domain superfamily/Winged helix DNA-binding domain"/>
    <property type="match status" value="1"/>
</dbReference>
<keyword evidence="4" id="KW-0804">Transcription</keyword>
<evidence type="ECO:0000259" key="5">
    <source>
        <dbReference type="PROSITE" id="PS50931"/>
    </source>
</evidence>
<evidence type="ECO:0000256" key="2">
    <source>
        <dbReference type="ARBA" id="ARBA00023015"/>
    </source>
</evidence>
<dbReference type="InterPro" id="IPR005119">
    <property type="entry name" value="LysR_subst-bd"/>
</dbReference>
<dbReference type="InterPro" id="IPR000847">
    <property type="entry name" value="LysR_HTH_N"/>
</dbReference>
<dbReference type="InterPro" id="IPR036388">
    <property type="entry name" value="WH-like_DNA-bd_sf"/>
</dbReference>
<evidence type="ECO:0000256" key="3">
    <source>
        <dbReference type="ARBA" id="ARBA00023125"/>
    </source>
</evidence>
<dbReference type="SUPFAM" id="SSF53850">
    <property type="entry name" value="Periplasmic binding protein-like II"/>
    <property type="match status" value="1"/>
</dbReference>
<keyword evidence="2" id="KW-0805">Transcription regulation</keyword>
<dbReference type="SUPFAM" id="SSF46785">
    <property type="entry name" value="Winged helix' DNA-binding domain"/>
    <property type="match status" value="1"/>
</dbReference>
<dbReference type="Pfam" id="PF03466">
    <property type="entry name" value="LysR_substrate"/>
    <property type="match status" value="1"/>
</dbReference>
<dbReference type="Gene3D" id="3.40.190.290">
    <property type="match status" value="1"/>
</dbReference>
<gene>
    <name evidence="6" type="ORF">BK649_24015</name>
</gene>
<evidence type="ECO:0000256" key="1">
    <source>
        <dbReference type="ARBA" id="ARBA00009437"/>
    </source>
</evidence>
<dbReference type="Pfam" id="PF00126">
    <property type="entry name" value="HTH_1"/>
    <property type="match status" value="1"/>
</dbReference>
<name>A0A423EZG9_9PSED</name>
<dbReference type="PANTHER" id="PTHR30427">
    <property type="entry name" value="TRANSCRIPTIONAL ACTIVATOR PROTEIN LYSR"/>
    <property type="match status" value="1"/>
</dbReference>
<keyword evidence="3" id="KW-0238">DNA-binding</keyword>
<accession>A0A423EZG9</accession>
<comment type="similarity">
    <text evidence="1">Belongs to the LysR transcriptional regulatory family.</text>
</comment>
<reference evidence="6 7" key="1">
    <citation type="submission" date="2016-10" db="EMBL/GenBank/DDBJ databases">
        <title>Comparative genome analysis of multiple Pseudomonas spp. focuses on biocontrol and plant growth promoting traits.</title>
        <authorList>
            <person name="Tao X.-Y."/>
            <person name="Taylor C.G."/>
        </authorList>
    </citation>
    <scope>NUCLEOTIDE SEQUENCE [LARGE SCALE GENOMIC DNA]</scope>
    <source>
        <strain evidence="6 7">36C8</strain>
    </source>
</reference>
<protein>
    <submittedName>
        <fullName evidence="6">LysR family transcriptional regulator</fullName>
    </submittedName>
</protein>
<dbReference type="PROSITE" id="PS50931">
    <property type="entry name" value="HTH_LYSR"/>
    <property type="match status" value="1"/>
</dbReference>
<evidence type="ECO:0000313" key="6">
    <source>
        <dbReference type="EMBL" id="ROM46471.1"/>
    </source>
</evidence>
<dbReference type="AlphaFoldDB" id="A0A423EZG9"/>
<sequence length="299" mass="32257">MSRPLNSRQIETFRAVMLSGTTTAAAEILHTTQPAVSRTLAQMQAASGLKLFETQRGRLLPTPEARELFDSVQRHFLGLDKVEQTIASLKHSGVGLLRIACTPVLGLAVVPAVMQGFKQDYPGVHVTLHTIGTQHMRDGLLSGIYDLALSTSDIRTTGLEPVLIDQGWSVCVMHKQHPLAEKASVHVHDLQHYPLLVHHGDDAQHQLLQQVMARHGVTPPSTLETNYSATICTLAGNGVGIGVVSTYAASIFAGLVHAVPFHPSIVVQTHMAYAPHVAPSKLAVDFAARLQAHFKAIKG</sequence>
<dbReference type="PANTHER" id="PTHR30427:SF1">
    <property type="entry name" value="TRANSCRIPTIONAL ACTIVATOR PROTEIN LYSR"/>
    <property type="match status" value="1"/>
</dbReference>
<dbReference type="EMBL" id="MOAZ01000018">
    <property type="protein sequence ID" value="ROM46471.1"/>
    <property type="molecule type" value="Genomic_DNA"/>
</dbReference>
<feature type="domain" description="HTH lysR-type" evidence="5">
    <location>
        <begin position="5"/>
        <end position="62"/>
    </location>
</feature>
<dbReference type="GO" id="GO:0009089">
    <property type="term" value="P:lysine biosynthetic process via diaminopimelate"/>
    <property type="evidence" value="ECO:0007669"/>
    <property type="project" value="TreeGrafter"/>
</dbReference>
<dbReference type="Proteomes" id="UP000283389">
    <property type="component" value="Unassembled WGS sequence"/>
</dbReference>